<accession>A0A5B7IGU9</accession>
<sequence>MAASVALRFFVVQWRGVPFPHCPSFS</sequence>
<comment type="caution">
    <text evidence="1">The sequence shown here is derived from an EMBL/GenBank/DDBJ whole genome shotgun (WGS) entry which is preliminary data.</text>
</comment>
<name>A0A5B7IGU9_PORTR</name>
<evidence type="ECO:0000313" key="2">
    <source>
        <dbReference type="Proteomes" id="UP000324222"/>
    </source>
</evidence>
<protein>
    <submittedName>
        <fullName evidence="1">Uncharacterized protein</fullName>
    </submittedName>
</protein>
<keyword evidence="2" id="KW-1185">Reference proteome</keyword>
<organism evidence="1 2">
    <name type="scientific">Portunus trituberculatus</name>
    <name type="common">Swimming crab</name>
    <name type="synonym">Neptunus trituberculatus</name>
    <dbReference type="NCBI Taxonomy" id="210409"/>
    <lineage>
        <taxon>Eukaryota</taxon>
        <taxon>Metazoa</taxon>
        <taxon>Ecdysozoa</taxon>
        <taxon>Arthropoda</taxon>
        <taxon>Crustacea</taxon>
        <taxon>Multicrustacea</taxon>
        <taxon>Malacostraca</taxon>
        <taxon>Eumalacostraca</taxon>
        <taxon>Eucarida</taxon>
        <taxon>Decapoda</taxon>
        <taxon>Pleocyemata</taxon>
        <taxon>Brachyura</taxon>
        <taxon>Eubrachyura</taxon>
        <taxon>Portunoidea</taxon>
        <taxon>Portunidae</taxon>
        <taxon>Portuninae</taxon>
        <taxon>Portunus</taxon>
    </lineage>
</organism>
<gene>
    <name evidence="1" type="ORF">E2C01_074350</name>
</gene>
<evidence type="ECO:0000313" key="1">
    <source>
        <dbReference type="EMBL" id="MPC79804.1"/>
    </source>
</evidence>
<dbReference type="AlphaFoldDB" id="A0A5B7IGU9"/>
<proteinExistence type="predicted"/>
<dbReference type="EMBL" id="VSRR010052145">
    <property type="protein sequence ID" value="MPC79804.1"/>
    <property type="molecule type" value="Genomic_DNA"/>
</dbReference>
<dbReference type="Proteomes" id="UP000324222">
    <property type="component" value="Unassembled WGS sequence"/>
</dbReference>
<reference evidence="1 2" key="1">
    <citation type="submission" date="2019-05" db="EMBL/GenBank/DDBJ databases">
        <title>Another draft genome of Portunus trituberculatus and its Hox gene families provides insights of decapod evolution.</title>
        <authorList>
            <person name="Jeong J.-H."/>
            <person name="Song I."/>
            <person name="Kim S."/>
            <person name="Choi T."/>
            <person name="Kim D."/>
            <person name="Ryu S."/>
            <person name="Kim W."/>
        </authorList>
    </citation>
    <scope>NUCLEOTIDE SEQUENCE [LARGE SCALE GENOMIC DNA]</scope>
    <source>
        <tissue evidence="1">Muscle</tissue>
    </source>
</reference>